<dbReference type="EMBL" id="CAUJNA010003691">
    <property type="protein sequence ID" value="CAJ1407806.1"/>
    <property type="molecule type" value="Genomic_DNA"/>
</dbReference>
<proteinExistence type="predicted"/>
<accession>A0AA36JML5</accession>
<evidence type="ECO:0000313" key="2">
    <source>
        <dbReference type="EMBL" id="CAJ1407806.1"/>
    </source>
</evidence>
<sequence>METTEDLLQTLLNHMKARNSLDHLIHANECASSCSTSTGSEPLQADQGPFFAGRPECQPALEDPPVVVDDLASFNPPFPLATPGWVADDLPFPLVRDAVEACYQERLVPDASKVAFFLRKGEARALSNPPDDGEVDEDEAEADEADWPPWVEAEEDVLLSVCSRDNYFQVRGRVIYLAEEPEWFRGWWAPKASAMPPCPKEDARLAFKDDVRLLAIAQQLQREPELHEVDGWEEVPDDSQPLAEICHILSLHRQLQRLSAQQCGLRRTRWRFLPPEPPADTAPSRRKRRSRPAGEAPKQTAKVRAPRLEFQ</sequence>
<name>A0AA36JML5_9DINO</name>
<organism evidence="2 3">
    <name type="scientific">Effrenium voratum</name>
    <dbReference type="NCBI Taxonomy" id="2562239"/>
    <lineage>
        <taxon>Eukaryota</taxon>
        <taxon>Sar</taxon>
        <taxon>Alveolata</taxon>
        <taxon>Dinophyceae</taxon>
        <taxon>Suessiales</taxon>
        <taxon>Symbiodiniaceae</taxon>
        <taxon>Effrenium</taxon>
    </lineage>
</organism>
<evidence type="ECO:0000256" key="1">
    <source>
        <dbReference type="SAM" id="MobiDB-lite"/>
    </source>
</evidence>
<gene>
    <name evidence="2" type="ORF">EVOR1521_LOCUS29415</name>
</gene>
<reference evidence="2" key="1">
    <citation type="submission" date="2023-08" db="EMBL/GenBank/DDBJ databases">
        <authorList>
            <person name="Chen Y."/>
            <person name="Shah S."/>
            <person name="Dougan E. K."/>
            <person name="Thang M."/>
            <person name="Chan C."/>
        </authorList>
    </citation>
    <scope>NUCLEOTIDE SEQUENCE</scope>
</reference>
<evidence type="ECO:0000313" key="3">
    <source>
        <dbReference type="Proteomes" id="UP001178507"/>
    </source>
</evidence>
<keyword evidence="3" id="KW-1185">Reference proteome</keyword>
<protein>
    <submittedName>
        <fullName evidence="2">Uncharacterized protein</fullName>
    </submittedName>
</protein>
<dbReference type="Proteomes" id="UP001178507">
    <property type="component" value="Unassembled WGS sequence"/>
</dbReference>
<dbReference type="AlphaFoldDB" id="A0AA36JML5"/>
<comment type="caution">
    <text evidence="2">The sequence shown here is derived from an EMBL/GenBank/DDBJ whole genome shotgun (WGS) entry which is preliminary data.</text>
</comment>
<feature type="region of interest" description="Disordered" evidence="1">
    <location>
        <begin position="269"/>
        <end position="311"/>
    </location>
</feature>